<sequence>MHWNKQTQALEQDSAAGGERARRVVHDSEGALGRVVLQARNLRLYAELRWQVNKKQRSKYLCGVAADTRAANLAVGWQRAYDLGLTTTSSAERGKTTSPE</sequence>
<dbReference type="PATRIC" id="fig|1299321.3.peg.5631"/>
<evidence type="ECO:0000256" key="1">
    <source>
        <dbReference type="SAM" id="MobiDB-lite"/>
    </source>
</evidence>
<dbReference type="EMBL" id="JAOJ01000003">
    <property type="protein sequence ID" value="EUA68046.1"/>
    <property type="molecule type" value="Genomic_DNA"/>
</dbReference>
<feature type="compositionally biased region" description="Polar residues" evidence="1">
    <location>
        <begin position="1"/>
        <end position="11"/>
    </location>
</feature>
<dbReference type="AlphaFoldDB" id="X8DJ16"/>
<gene>
    <name evidence="2" type="ORF">I540_5821</name>
</gene>
<accession>X8DJ16</accession>
<proteinExistence type="predicted"/>
<feature type="region of interest" description="Disordered" evidence="1">
    <location>
        <begin position="1"/>
        <end position="22"/>
    </location>
</feature>
<organism evidence="2 3">
    <name type="scientific">Mycobacteroides abscessus subsp. bolletii 1513</name>
    <dbReference type="NCBI Taxonomy" id="1299321"/>
    <lineage>
        <taxon>Bacteria</taxon>
        <taxon>Bacillati</taxon>
        <taxon>Actinomycetota</taxon>
        <taxon>Actinomycetes</taxon>
        <taxon>Mycobacteriales</taxon>
        <taxon>Mycobacteriaceae</taxon>
        <taxon>Mycobacteroides</taxon>
        <taxon>Mycobacteroides abscessus</taxon>
    </lineage>
</organism>
<name>X8DJ16_9MYCO</name>
<protein>
    <submittedName>
        <fullName evidence="2">Uncharacterized protein</fullName>
    </submittedName>
</protein>
<dbReference type="Proteomes" id="UP000023351">
    <property type="component" value="Unassembled WGS sequence"/>
</dbReference>
<evidence type="ECO:0000313" key="3">
    <source>
        <dbReference type="Proteomes" id="UP000023351"/>
    </source>
</evidence>
<comment type="caution">
    <text evidence="2">The sequence shown here is derived from an EMBL/GenBank/DDBJ whole genome shotgun (WGS) entry which is preliminary data.</text>
</comment>
<evidence type="ECO:0000313" key="2">
    <source>
        <dbReference type="EMBL" id="EUA68046.1"/>
    </source>
</evidence>
<reference evidence="2 3" key="1">
    <citation type="submission" date="2013-12" db="EMBL/GenBank/DDBJ databases">
        <authorList>
            <person name="Zelazny A."/>
            <person name="Olivier K."/>
            <person name="Holland S."/>
            <person name="Lenaerts A."/>
            <person name="Ordway D."/>
            <person name="DeGroote M.A."/>
            <person name="Parker T."/>
            <person name="Sizemore C."/>
            <person name="Tallon L.J."/>
            <person name="Sadzewicz L.K."/>
            <person name="Sengamalay N."/>
            <person name="Fraser C.M."/>
            <person name="Hine E."/>
            <person name="Shefchek K.A."/>
            <person name="Das S.P."/>
            <person name="Tettelin H."/>
        </authorList>
    </citation>
    <scope>NUCLEOTIDE SEQUENCE [LARGE SCALE GENOMIC DNA]</scope>
    <source>
        <strain evidence="2 3">1513</strain>
    </source>
</reference>